<keyword evidence="1" id="KW-0597">Phosphoprotein</keyword>
<dbReference type="GO" id="GO:0016787">
    <property type="term" value="F:hydrolase activity"/>
    <property type="evidence" value="ECO:0007669"/>
    <property type="project" value="UniProtKB-KW"/>
</dbReference>
<evidence type="ECO:0000256" key="1">
    <source>
        <dbReference type="ARBA" id="ARBA00022553"/>
    </source>
</evidence>
<evidence type="ECO:0000256" key="4">
    <source>
        <dbReference type="ARBA" id="ARBA00022741"/>
    </source>
</evidence>
<sequence>MKKDIKIFLEHILESINLIEEYVKDKNKNDFVKSIQLQDSVIRRIEIIGEAIKNVPSVFKEKYPQIPWKQITGMRDILIHQYFGVDLNLTWEVIIKELPKLKKEIININKKNYNDL</sequence>
<evidence type="ECO:0000256" key="3">
    <source>
        <dbReference type="ARBA" id="ARBA00022722"/>
    </source>
</evidence>
<evidence type="ECO:0008006" key="7">
    <source>
        <dbReference type="Google" id="ProtNLM"/>
    </source>
</evidence>
<dbReference type="AlphaFoldDB" id="A0A0F9E3W3"/>
<reference evidence="6" key="1">
    <citation type="journal article" date="2015" name="Nature">
        <title>Complex archaea that bridge the gap between prokaryotes and eukaryotes.</title>
        <authorList>
            <person name="Spang A."/>
            <person name="Saw J.H."/>
            <person name="Jorgensen S.L."/>
            <person name="Zaremba-Niedzwiedzka K."/>
            <person name="Martijn J."/>
            <person name="Lind A.E."/>
            <person name="van Eijk R."/>
            <person name="Schleper C."/>
            <person name="Guy L."/>
            <person name="Ettema T.J."/>
        </authorList>
    </citation>
    <scope>NUCLEOTIDE SEQUENCE</scope>
</reference>
<dbReference type="PANTHER" id="PTHR34139">
    <property type="entry name" value="UPF0331 PROTEIN MJ0127"/>
    <property type="match status" value="1"/>
</dbReference>
<dbReference type="PANTHER" id="PTHR34139:SF1">
    <property type="entry name" value="RNASE MJ1380-RELATED"/>
    <property type="match status" value="1"/>
</dbReference>
<dbReference type="Pfam" id="PF01934">
    <property type="entry name" value="HepT-like"/>
    <property type="match status" value="1"/>
</dbReference>
<dbReference type="InterPro" id="IPR051813">
    <property type="entry name" value="HepT_RNase_toxin"/>
</dbReference>
<dbReference type="InterPro" id="IPR008201">
    <property type="entry name" value="HepT-like"/>
</dbReference>
<evidence type="ECO:0000256" key="5">
    <source>
        <dbReference type="ARBA" id="ARBA00022801"/>
    </source>
</evidence>
<evidence type="ECO:0000313" key="6">
    <source>
        <dbReference type="EMBL" id="KKL24601.1"/>
    </source>
</evidence>
<protein>
    <recommendedName>
        <fullName evidence="7">DUF86 domain-containing protein</fullName>
    </recommendedName>
</protein>
<dbReference type="EMBL" id="LAZR01036530">
    <property type="protein sequence ID" value="KKL24601.1"/>
    <property type="molecule type" value="Genomic_DNA"/>
</dbReference>
<dbReference type="GO" id="GO:0110001">
    <property type="term" value="C:toxin-antitoxin complex"/>
    <property type="evidence" value="ECO:0007669"/>
    <property type="project" value="InterPro"/>
</dbReference>
<dbReference type="GO" id="GO:0000166">
    <property type="term" value="F:nucleotide binding"/>
    <property type="evidence" value="ECO:0007669"/>
    <property type="project" value="UniProtKB-KW"/>
</dbReference>
<keyword evidence="2" id="KW-1277">Toxin-antitoxin system</keyword>
<keyword evidence="4" id="KW-0547">Nucleotide-binding</keyword>
<accession>A0A0F9E3W3</accession>
<gene>
    <name evidence="6" type="ORF">LCGC14_2413690</name>
</gene>
<keyword evidence="3" id="KW-0540">Nuclease</keyword>
<organism evidence="6">
    <name type="scientific">marine sediment metagenome</name>
    <dbReference type="NCBI Taxonomy" id="412755"/>
    <lineage>
        <taxon>unclassified sequences</taxon>
        <taxon>metagenomes</taxon>
        <taxon>ecological metagenomes</taxon>
    </lineage>
</organism>
<keyword evidence="5" id="KW-0378">Hydrolase</keyword>
<proteinExistence type="predicted"/>
<dbReference type="GO" id="GO:0004540">
    <property type="term" value="F:RNA nuclease activity"/>
    <property type="evidence" value="ECO:0007669"/>
    <property type="project" value="InterPro"/>
</dbReference>
<comment type="caution">
    <text evidence="6">The sequence shown here is derived from an EMBL/GenBank/DDBJ whole genome shotgun (WGS) entry which is preliminary data.</text>
</comment>
<name>A0A0F9E3W3_9ZZZZ</name>
<evidence type="ECO:0000256" key="2">
    <source>
        <dbReference type="ARBA" id="ARBA00022649"/>
    </source>
</evidence>